<feature type="domain" description="Protein kinase" evidence="1">
    <location>
        <begin position="1"/>
        <end position="82"/>
    </location>
</feature>
<reference evidence="2 3" key="1">
    <citation type="submission" date="2019-03" db="EMBL/GenBank/DDBJ databases">
        <title>Single cell metagenomics reveals metabolic interactions within the superorganism composed of flagellate Streblomastix strix and complex community of Bacteroidetes bacteria on its surface.</title>
        <authorList>
            <person name="Treitli S.C."/>
            <person name="Kolisko M."/>
            <person name="Husnik F."/>
            <person name="Keeling P."/>
            <person name="Hampl V."/>
        </authorList>
    </citation>
    <scope>NUCLEOTIDE SEQUENCE [LARGE SCALE GENOMIC DNA]</scope>
    <source>
        <strain evidence="2">ST1C</strain>
    </source>
</reference>
<feature type="non-terminal residue" evidence="2">
    <location>
        <position position="190"/>
    </location>
</feature>
<dbReference type="Gene3D" id="1.10.510.10">
    <property type="entry name" value="Transferase(Phosphotransferase) domain 1"/>
    <property type="match status" value="1"/>
</dbReference>
<organism evidence="2 3">
    <name type="scientific">Streblomastix strix</name>
    <dbReference type="NCBI Taxonomy" id="222440"/>
    <lineage>
        <taxon>Eukaryota</taxon>
        <taxon>Metamonada</taxon>
        <taxon>Preaxostyla</taxon>
        <taxon>Oxymonadida</taxon>
        <taxon>Streblomastigidae</taxon>
        <taxon>Streblomastix</taxon>
    </lineage>
</organism>
<dbReference type="SUPFAM" id="SSF56112">
    <property type="entry name" value="Protein kinase-like (PK-like)"/>
    <property type="match status" value="1"/>
</dbReference>
<dbReference type="AlphaFoldDB" id="A0A5J4QVT3"/>
<dbReference type="InterPro" id="IPR000719">
    <property type="entry name" value="Prot_kinase_dom"/>
</dbReference>
<accession>A0A5J4QVT3</accession>
<dbReference type="InterPro" id="IPR011009">
    <property type="entry name" value="Kinase-like_dom_sf"/>
</dbReference>
<name>A0A5J4QVT3_9EUKA</name>
<gene>
    <name evidence="2" type="ORF">EZS28_054069</name>
</gene>
<dbReference type="GO" id="GO:0004672">
    <property type="term" value="F:protein kinase activity"/>
    <property type="evidence" value="ECO:0007669"/>
    <property type="project" value="InterPro"/>
</dbReference>
<evidence type="ECO:0000313" key="2">
    <source>
        <dbReference type="EMBL" id="KAA6325435.1"/>
    </source>
</evidence>
<proteinExistence type="predicted"/>
<dbReference type="PANTHER" id="PTHR44167">
    <property type="entry name" value="OVARIAN-SPECIFIC SERINE/THREONINE-PROTEIN KINASE LOK-RELATED"/>
    <property type="match status" value="1"/>
</dbReference>
<protein>
    <recommendedName>
        <fullName evidence="1">Protein kinase domain-containing protein</fullName>
    </recommendedName>
</protein>
<dbReference type="Pfam" id="PF00069">
    <property type="entry name" value="Pkinase"/>
    <property type="match status" value="1"/>
</dbReference>
<evidence type="ECO:0000313" key="3">
    <source>
        <dbReference type="Proteomes" id="UP000324800"/>
    </source>
</evidence>
<dbReference type="PANTHER" id="PTHR44167:SF24">
    <property type="entry name" value="SERINE_THREONINE-PROTEIN KINASE CHK2"/>
    <property type="match status" value="1"/>
</dbReference>
<dbReference type="PROSITE" id="PS50011">
    <property type="entry name" value="PROTEIN_KINASE_DOM"/>
    <property type="match status" value="1"/>
</dbReference>
<dbReference type="GO" id="GO:0005524">
    <property type="term" value="F:ATP binding"/>
    <property type="evidence" value="ECO:0007669"/>
    <property type="project" value="InterPro"/>
</dbReference>
<comment type="caution">
    <text evidence="2">The sequence shown here is derived from an EMBL/GenBank/DDBJ whole genome shotgun (WGS) entry which is preliminary data.</text>
</comment>
<dbReference type="EMBL" id="SNRW01044122">
    <property type="protein sequence ID" value="KAA6325435.1"/>
    <property type="molecule type" value="Genomic_DNA"/>
</dbReference>
<sequence>MNVTQKVDVYALGITFCHLTTHKYPVDEKNIEKQEIKITQMKSINRPPEIKDDILWDLLSQLLEFDPIKRISAAEALQHQYFTSPEAYADISKEQQDLASQATVAQSQGNSMITEFDKDPTFIVEQSVIEKYILEEIRLQKLNEQNKNDNSHKQYGNEGIQSIFEINENEEEVMNNDQLNSHQSNNDNVE</sequence>
<dbReference type="Proteomes" id="UP000324800">
    <property type="component" value="Unassembled WGS sequence"/>
</dbReference>
<evidence type="ECO:0000259" key="1">
    <source>
        <dbReference type="PROSITE" id="PS50011"/>
    </source>
</evidence>